<keyword evidence="4" id="KW-1185">Reference proteome</keyword>
<proteinExistence type="predicted"/>
<dbReference type="Gene3D" id="1.20.910.10">
    <property type="entry name" value="Heme oxygenase-like"/>
    <property type="match status" value="1"/>
</dbReference>
<organism evidence="3 4">
    <name type="scientific">Micromonospora thermarum</name>
    <dbReference type="NCBI Taxonomy" id="2720024"/>
    <lineage>
        <taxon>Bacteria</taxon>
        <taxon>Bacillati</taxon>
        <taxon>Actinomycetota</taxon>
        <taxon>Actinomycetes</taxon>
        <taxon>Micromonosporales</taxon>
        <taxon>Micromonosporaceae</taxon>
        <taxon>Micromonospora</taxon>
    </lineage>
</organism>
<dbReference type="PANTHER" id="PTHR43198">
    <property type="entry name" value="BIFUNCTIONAL TH2 PROTEIN"/>
    <property type="match status" value="1"/>
</dbReference>
<comment type="caution">
    <text evidence="3">The sequence shown here is derived from an EMBL/GenBank/DDBJ whole genome shotgun (WGS) entry which is preliminary data.</text>
</comment>
<reference evidence="3 4" key="1">
    <citation type="submission" date="2020-03" db="EMBL/GenBank/DDBJ databases">
        <title>WGS of actinomycetes isolated from Thailand.</title>
        <authorList>
            <person name="Thawai C."/>
        </authorList>
    </citation>
    <scope>NUCLEOTIDE SEQUENCE [LARGE SCALE GENOMIC DNA]</scope>
    <source>
        <strain evidence="3 4">HSS6-12</strain>
    </source>
</reference>
<evidence type="ECO:0000313" key="4">
    <source>
        <dbReference type="Proteomes" id="UP000783871"/>
    </source>
</evidence>
<dbReference type="EMBL" id="JAATEO010000015">
    <property type="protein sequence ID" value="NJP33368.1"/>
    <property type="molecule type" value="Genomic_DNA"/>
</dbReference>
<comment type="pathway">
    <text evidence="1">Cofactor biosynthesis; thiamine diphosphate biosynthesis.</text>
</comment>
<dbReference type="InterPro" id="IPR016084">
    <property type="entry name" value="Haem_Oase-like_multi-hlx"/>
</dbReference>
<evidence type="ECO:0000313" key="3">
    <source>
        <dbReference type="EMBL" id="NJP33368.1"/>
    </source>
</evidence>
<protein>
    <submittedName>
        <fullName evidence="3">TenA family transcriptional regulator</fullName>
    </submittedName>
</protein>
<dbReference type="Proteomes" id="UP000783871">
    <property type="component" value="Unassembled WGS sequence"/>
</dbReference>
<dbReference type="InterPro" id="IPR004305">
    <property type="entry name" value="Thiaminase-2/PQQC"/>
</dbReference>
<accession>A0ABX0ZBL3</accession>
<evidence type="ECO:0000259" key="2">
    <source>
        <dbReference type="Pfam" id="PF03070"/>
    </source>
</evidence>
<sequence>MPLHDELREIRDPVLRKVQDHPFWSGIRDGSLPPAALAHFLAQDTGYLLPTYARALARCAAAADADAHTLLLGQSVAGTLDARDRLRANSAALAATTGLPETLGDPPIDPVTRAHTAFLTAATADSFAGGVGALLPMVWFNAEVSNRLLRDTVTDSRYRPWVEAYHPGESYRYAVQAFLDMADDVGKNGTARERADLIEQFSISIRYEWAFAESCTASLSDGGDRRLPFEESTREGTR</sequence>
<dbReference type="Pfam" id="PF03070">
    <property type="entry name" value="TENA_THI-4"/>
    <property type="match status" value="1"/>
</dbReference>
<name>A0ABX0ZBL3_9ACTN</name>
<dbReference type="PANTHER" id="PTHR43198:SF2">
    <property type="entry name" value="SI:CH1073-67J19.1-RELATED"/>
    <property type="match status" value="1"/>
</dbReference>
<dbReference type="InterPro" id="IPR050967">
    <property type="entry name" value="Thiamine_Salvage_TenA"/>
</dbReference>
<evidence type="ECO:0000256" key="1">
    <source>
        <dbReference type="ARBA" id="ARBA00004948"/>
    </source>
</evidence>
<gene>
    <name evidence="3" type="ORF">HCJ94_15585</name>
</gene>
<dbReference type="SUPFAM" id="SSF48613">
    <property type="entry name" value="Heme oxygenase-like"/>
    <property type="match status" value="1"/>
</dbReference>
<feature type="domain" description="Thiaminase-2/PQQC" evidence="2">
    <location>
        <begin position="11"/>
        <end position="211"/>
    </location>
</feature>
<dbReference type="RefSeq" id="WP_168001741.1">
    <property type="nucleotide sequence ID" value="NZ_JAATEO010000015.1"/>
</dbReference>